<feature type="domain" description="Mce/MlaD" evidence="1">
    <location>
        <begin position="37"/>
        <end position="114"/>
    </location>
</feature>
<dbReference type="GO" id="GO:0005548">
    <property type="term" value="F:phospholipid transporter activity"/>
    <property type="evidence" value="ECO:0007669"/>
    <property type="project" value="TreeGrafter"/>
</dbReference>
<dbReference type="AlphaFoldDB" id="A0A2C9CWS9"/>
<protein>
    <submittedName>
        <fullName evidence="2">Phospholipid/cholesterol/gamma-HCH transport system substrate-binding protein</fullName>
    </submittedName>
</protein>
<evidence type="ECO:0000313" key="2">
    <source>
        <dbReference type="EMBL" id="SOH95575.1"/>
    </source>
</evidence>
<dbReference type="InterPro" id="IPR030970">
    <property type="entry name" value="ABC_MlaD"/>
</dbReference>
<reference evidence="3" key="1">
    <citation type="submission" date="2017-09" db="EMBL/GenBank/DDBJ databases">
        <authorList>
            <person name="Varghese N."/>
            <person name="Submissions S."/>
        </authorList>
    </citation>
    <scope>NUCLEOTIDE SEQUENCE [LARGE SCALE GENOMIC DNA]</scope>
    <source>
        <strain evidence="3">C7</strain>
    </source>
</reference>
<dbReference type="NCBIfam" id="TIGR04430">
    <property type="entry name" value="OM_asym_MlaD"/>
    <property type="match status" value="1"/>
</dbReference>
<dbReference type="PANTHER" id="PTHR33371">
    <property type="entry name" value="INTERMEMBRANE PHOSPHOLIPID TRANSPORT SYSTEM BINDING PROTEIN MLAD-RELATED"/>
    <property type="match status" value="1"/>
</dbReference>
<dbReference type="InterPro" id="IPR003399">
    <property type="entry name" value="Mce/MlaD"/>
</dbReference>
<dbReference type="EMBL" id="OCTN01000012">
    <property type="protein sequence ID" value="SOH95575.1"/>
    <property type="molecule type" value="Genomic_DNA"/>
</dbReference>
<dbReference type="Pfam" id="PF02470">
    <property type="entry name" value="MlaD"/>
    <property type="match status" value="1"/>
</dbReference>
<proteinExistence type="predicted"/>
<dbReference type="RefSeq" id="WP_097932168.1">
    <property type="nucleotide sequence ID" value="NZ_OCTN01000012.1"/>
</dbReference>
<dbReference type="Proteomes" id="UP000220034">
    <property type="component" value="Unassembled WGS sequence"/>
</dbReference>
<evidence type="ECO:0000259" key="1">
    <source>
        <dbReference type="Pfam" id="PF02470"/>
    </source>
</evidence>
<keyword evidence="3" id="KW-1185">Reference proteome</keyword>
<gene>
    <name evidence="2" type="ORF">SAMN06273572_11270</name>
</gene>
<evidence type="ECO:0000313" key="3">
    <source>
        <dbReference type="Proteomes" id="UP000220034"/>
    </source>
</evidence>
<sequence length="148" mass="14936">MASNVTETIIGAVVLVAAGGFIAYAAQTTDLGGGGDTYTLDAAFRSASGIAAGTDVRMSGVKIGTVSHMELDPQTYQAVTTLALSSNILVPEDSDAKISADGLLGGNYVSITPGGSEFMLEAGDEILNTQGSVSLLDLLISFGTGARE</sequence>
<organism evidence="2 3">
    <name type="scientific">Pontivivens marinum</name>
    <dbReference type="NCBI Taxonomy" id="1690039"/>
    <lineage>
        <taxon>Bacteria</taxon>
        <taxon>Pseudomonadati</taxon>
        <taxon>Pseudomonadota</taxon>
        <taxon>Alphaproteobacteria</taxon>
        <taxon>Rhodobacterales</taxon>
        <taxon>Paracoccaceae</taxon>
        <taxon>Pontivivens</taxon>
    </lineage>
</organism>
<dbReference type="GO" id="GO:0005543">
    <property type="term" value="F:phospholipid binding"/>
    <property type="evidence" value="ECO:0007669"/>
    <property type="project" value="TreeGrafter"/>
</dbReference>
<dbReference type="InterPro" id="IPR052336">
    <property type="entry name" value="MlaD_Phospholipid_Transporter"/>
</dbReference>
<dbReference type="OrthoDB" id="7164001at2"/>
<name>A0A2C9CWS9_9RHOB</name>
<dbReference type="PANTHER" id="PTHR33371:SF4">
    <property type="entry name" value="INTERMEMBRANE PHOSPHOLIPID TRANSPORT SYSTEM BINDING PROTEIN MLAD"/>
    <property type="match status" value="1"/>
</dbReference>
<accession>A0A2C9CWS9</accession>